<dbReference type="EMBL" id="RKLQ01000001">
    <property type="protein sequence ID" value="MBX0303029.1"/>
    <property type="molecule type" value="Genomic_DNA"/>
</dbReference>
<dbReference type="PANTHER" id="PTHR45947">
    <property type="entry name" value="SULFOQUINOVOSYL TRANSFERASE SQD2"/>
    <property type="match status" value="1"/>
</dbReference>
<gene>
    <name evidence="3" type="ORF">EGD98_05005</name>
</gene>
<dbReference type="InterPro" id="IPR050194">
    <property type="entry name" value="Glycosyltransferase_grp1"/>
</dbReference>
<dbReference type="InterPro" id="IPR028098">
    <property type="entry name" value="Glyco_trans_4-like_N"/>
</dbReference>
<evidence type="ECO:0000259" key="1">
    <source>
        <dbReference type="Pfam" id="PF00534"/>
    </source>
</evidence>
<evidence type="ECO:0000313" key="4">
    <source>
        <dbReference type="Proteomes" id="UP000783863"/>
    </source>
</evidence>
<dbReference type="SUPFAM" id="SSF53756">
    <property type="entry name" value="UDP-Glycosyltransferase/glycogen phosphorylase"/>
    <property type="match status" value="1"/>
</dbReference>
<dbReference type="GO" id="GO:0016757">
    <property type="term" value="F:glycosyltransferase activity"/>
    <property type="evidence" value="ECO:0007669"/>
    <property type="project" value="InterPro"/>
</dbReference>
<evidence type="ECO:0000313" key="3">
    <source>
        <dbReference type="EMBL" id="MBX0303029.1"/>
    </source>
</evidence>
<feature type="domain" description="Glycosyl transferase family 1" evidence="1">
    <location>
        <begin position="189"/>
        <end position="347"/>
    </location>
</feature>
<dbReference type="Gene3D" id="3.40.50.2000">
    <property type="entry name" value="Glycogen Phosphorylase B"/>
    <property type="match status" value="2"/>
</dbReference>
<sequence length="372" mass="40946">MRVLYLTEEAISFSDAMVRGGAIHVRNVVTGLRDRGHDVTLLDWNLAPERGFQRSISPRTRFVWGPLLTLDRAVDIGRQQDIDVVVSKTRKTYLPGLVAARRLGVPHVVHVGSSLNPPVDGLGEQLDNASFSARLRAPHDGYLVVCDYIGRQLRNRGVSNDRIFDVRNAVDVDKFHPESVPTPLAEHFREQIDASGANQGTHNLGFVGGLQPYKGLDDLAGALDQTERDWHVLVAGDGPERDRLAARFGERATFLGSVPYEQVPALFHEFDAFCLPSHTEGLPRVVLEAQATATPVIATRVGGVPEVIDDGETGLLCPPQRPAALAAALERLASDESECERLGNRGRAAVETEFSWPALYERYERALRQVIE</sequence>
<name>A0A8J8C8E3_9EURY</name>
<proteinExistence type="predicted"/>
<dbReference type="AlphaFoldDB" id="A0A8J8C8E3"/>
<protein>
    <submittedName>
        <fullName evidence="3">Glycosyltransferase family 4 protein</fullName>
    </submittedName>
</protein>
<feature type="domain" description="Glycosyltransferase subfamily 4-like N-terminal" evidence="2">
    <location>
        <begin position="19"/>
        <end position="173"/>
    </location>
</feature>
<keyword evidence="4" id="KW-1185">Reference proteome</keyword>
<dbReference type="Pfam" id="PF13439">
    <property type="entry name" value="Glyco_transf_4"/>
    <property type="match status" value="1"/>
</dbReference>
<comment type="caution">
    <text evidence="3">The sequence shown here is derived from an EMBL/GenBank/DDBJ whole genome shotgun (WGS) entry which is preliminary data.</text>
</comment>
<dbReference type="RefSeq" id="WP_220587249.1">
    <property type="nucleotide sequence ID" value="NZ_RKLQ01000001.1"/>
</dbReference>
<dbReference type="Pfam" id="PF00534">
    <property type="entry name" value="Glycos_transf_1"/>
    <property type="match status" value="1"/>
</dbReference>
<dbReference type="InterPro" id="IPR001296">
    <property type="entry name" value="Glyco_trans_1"/>
</dbReference>
<organism evidence="3 4">
    <name type="scientific">Haloarcula salinisoli</name>
    <dbReference type="NCBI Taxonomy" id="2487746"/>
    <lineage>
        <taxon>Archaea</taxon>
        <taxon>Methanobacteriati</taxon>
        <taxon>Methanobacteriota</taxon>
        <taxon>Stenosarchaea group</taxon>
        <taxon>Halobacteria</taxon>
        <taxon>Halobacteriales</taxon>
        <taxon>Haloarculaceae</taxon>
        <taxon>Haloarcula</taxon>
    </lineage>
</organism>
<dbReference type="PANTHER" id="PTHR45947:SF3">
    <property type="entry name" value="SULFOQUINOVOSYL TRANSFERASE SQD2"/>
    <property type="match status" value="1"/>
</dbReference>
<dbReference type="CDD" id="cd03801">
    <property type="entry name" value="GT4_PimA-like"/>
    <property type="match status" value="1"/>
</dbReference>
<evidence type="ECO:0000259" key="2">
    <source>
        <dbReference type="Pfam" id="PF13439"/>
    </source>
</evidence>
<reference evidence="3" key="1">
    <citation type="submission" date="2021-06" db="EMBL/GenBank/DDBJ databases">
        <title>Halomicroarcula sp. F24A a new haloarchaeum isolated from saline soil.</title>
        <authorList>
            <person name="Duran-Viseras A."/>
            <person name="Sanchez-Porro C."/>
            <person name="Ventosa A."/>
        </authorList>
    </citation>
    <scope>NUCLEOTIDE SEQUENCE</scope>
    <source>
        <strain evidence="3">F24A</strain>
    </source>
</reference>
<accession>A0A8J8C8E3</accession>
<dbReference type="Proteomes" id="UP000783863">
    <property type="component" value="Unassembled WGS sequence"/>
</dbReference>